<gene>
    <name evidence="2" type="ORF">FM101_11205</name>
</gene>
<evidence type="ECO:0000313" key="2">
    <source>
        <dbReference type="EMBL" id="SJM68682.1"/>
    </source>
</evidence>
<name>A0A1R4GL73_9MICC</name>
<evidence type="ECO:0000313" key="3">
    <source>
        <dbReference type="Proteomes" id="UP000195913"/>
    </source>
</evidence>
<keyword evidence="3" id="KW-1185">Reference proteome</keyword>
<dbReference type="AlphaFoldDB" id="A0A1R4GL73"/>
<keyword evidence="1" id="KW-0812">Transmembrane</keyword>
<evidence type="ECO:0000256" key="1">
    <source>
        <dbReference type="SAM" id="Phobius"/>
    </source>
</evidence>
<protein>
    <submittedName>
        <fullName evidence="2">Uncharacterized protein</fullName>
    </submittedName>
</protein>
<keyword evidence="1" id="KW-0472">Membrane</keyword>
<feature type="transmembrane region" description="Helical" evidence="1">
    <location>
        <begin position="98"/>
        <end position="123"/>
    </location>
</feature>
<reference evidence="2 3" key="1">
    <citation type="submission" date="2017-02" db="EMBL/GenBank/DDBJ databases">
        <authorList>
            <person name="Peterson S.W."/>
        </authorList>
    </citation>
    <scope>NUCLEOTIDE SEQUENCE [LARGE SCALE GENOMIC DNA]</scope>
    <source>
        <strain evidence="2 3">B Ar 00.02</strain>
    </source>
</reference>
<feature type="transmembrane region" description="Helical" evidence="1">
    <location>
        <begin position="34"/>
        <end position="52"/>
    </location>
</feature>
<sequence length="128" mass="13048">MITGTLVAIVAGVLAAVFGTLLHGQIYYAGETPLPWGAVLALLLAGSLATVAGLYAEKIWAAAVCGLITYGLVAWASLDAHNHLLIGWSSHETLPGPALAAAIWTYGIAASTVVALLITAGGLSARRR</sequence>
<dbReference type="EMBL" id="FUHW01000038">
    <property type="protein sequence ID" value="SJM68682.1"/>
    <property type="molecule type" value="Genomic_DNA"/>
</dbReference>
<feature type="transmembrane region" description="Helical" evidence="1">
    <location>
        <begin position="59"/>
        <end position="78"/>
    </location>
</feature>
<keyword evidence="1" id="KW-1133">Transmembrane helix</keyword>
<organism evidence="2 3">
    <name type="scientific">Arthrobacter rhombi</name>
    <dbReference type="NCBI Taxonomy" id="71253"/>
    <lineage>
        <taxon>Bacteria</taxon>
        <taxon>Bacillati</taxon>
        <taxon>Actinomycetota</taxon>
        <taxon>Actinomycetes</taxon>
        <taxon>Micrococcales</taxon>
        <taxon>Micrococcaceae</taxon>
        <taxon>Arthrobacter</taxon>
    </lineage>
</organism>
<proteinExistence type="predicted"/>
<dbReference type="Proteomes" id="UP000195913">
    <property type="component" value="Unassembled WGS sequence"/>
</dbReference>
<accession>A0A1R4GL73</accession>